<dbReference type="Gene3D" id="1.25.40.20">
    <property type="entry name" value="Ankyrin repeat-containing domain"/>
    <property type="match status" value="2"/>
</dbReference>
<reference evidence="3 4" key="1">
    <citation type="submission" date="2024-08" db="EMBL/GenBank/DDBJ databases">
        <title>The draft genome of Apodemus speciosus.</title>
        <authorList>
            <person name="Nabeshima K."/>
            <person name="Suzuki S."/>
            <person name="Onuma M."/>
        </authorList>
    </citation>
    <scope>NUCLEOTIDE SEQUENCE [LARGE SCALE GENOMIC DNA]</scope>
    <source>
        <strain evidence="3">IB14-021</strain>
    </source>
</reference>
<dbReference type="PRINTS" id="PR01415">
    <property type="entry name" value="ANKYRIN"/>
</dbReference>
<keyword evidence="4" id="KW-1185">Reference proteome</keyword>
<dbReference type="PROSITE" id="PS50297">
    <property type="entry name" value="ANK_REP_REGION"/>
    <property type="match status" value="2"/>
</dbReference>
<evidence type="ECO:0000256" key="2">
    <source>
        <dbReference type="SAM" id="MobiDB-lite"/>
    </source>
</evidence>
<proteinExistence type="predicted"/>
<organism evidence="3 4">
    <name type="scientific">Apodemus speciosus</name>
    <name type="common">Large Japanese field mouse</name>
    <dbReference type="NCBI Taxonomy" id="105296"/>
    <lineage>
        <taxon>Eukaryota</taxon>
        <taxon>Metazoa</taxon>
        <taxon>Chordata</taxon>
        <taxon>Craniata</taxon>
        <taxon>Vertebrata</taxon>
        <taxon>Euteleostomi</taxon>
        <taxon>Mammalia</taxon>
        <taxon>Eutheria</taxon>
        <taxon>Euarchontoglires</taxon>
        <taxon>Glires</taxon>
        <taxon>Rodentia</taxon>
        <taxon>Myomorpha</taxon>
        <taxon>Muroidea</taxon>
        <taxon>Muridae</taxon>
        <taxon>Murinae</taxon>
        <taxon>Apodemus</taxon>
    </lineage>
</organism>
<dbReference type="PROSITE" id="PS50088">
    <property type="entry name" value="ANK_REPEAT"/>
    <property type="match status" value="3"/>
</dbReference>
<keyword evidence="1" id="KW-0040">ANK repeat</keyword>
<feature type="region of interest" description="Disordered" evidence="2">
    <location>
        <begin position="459"/>
        <end position="491"/>
    </location>
</feature>
<protein>
    <submittedName>
        <fullName evidence="3">POTE ankyrin domain family, member G-like</fullName>
    </submittedName>
</protein>
<dbReference type="Pfam" id="PF12796">
    <property type="entry name" value="Ank_2"/>
    <property type="match status" value="2"/>
</dbReference>
<name>A0ABQ0EG04_APOSI</name>
<dbReference type="InterPro" id="IPR036770">
    <property type="entry name" value="Ankyrin_rpt-contain_sf"/>
</dbReference>
<gene>
    <name evidence="3" type="ORF">APTSU1_000124700</name>
</gene>
<dbReference type="InterPro" id="IPR050657">
    <property type="entry name" value="Ankyrin_repeat_domain"/>
</dbReference>
<dbReference type="Proteomes" id="UP001623349">
    <property type="component" value="Unassembled WGS sequence"/>
</dbReference>
<evidence type="ECO:0000313" key="3">
    <source>
        <dbReference type="EMBL" id="GAB1286017.1"/>
    </source>
</evidence>
<dbReference type="PANTHER" id="PTHR24147">
    <property type="entry name" value="ANKYRIN REPEAT DOMAIN 36-RELATED"/>
    <property type="match status" value="1"/>
</dbReference>
<dbReference type="EMBL" id="BAAFST010000002">
    <property type="protein sequence ID" value="GAB1286017.1"/>
    <property type="molecule type" value="Genomic_DNA"/>
</dbReference>
<accession>A0ABQ0EG04</accession>
<dbReference type="SUPFAM" id="SSF48403">
    <property type="entry name" value="Ankyrin repeat"/>
    <property type="match status" value="1"/>
</dbReference>
<dbReference type="Pfam" id="PF00023">
    <property type="entry name" value="Ank"/>
    <property type="match status" value="1"/>
</dbReference>
<feature type="repeat" description="ANK" evidence="1">
    <location>
        <begin position="108"/>
        <end position="140"/>
    </location>
</feature>
<dbReference type="InterPro" id="IPR002110">
    <property type="entry name" value="Ankyrin_rpt"/>
</dbReference>
<dbReference type="SMART" id="SM00248">
    <property type="entry name" value="ANK"/>
    <property type="match status" value="6"/>
</dbReference>
<dbReference type="PANTHER" id="PTHR24147:SF73">
    <property type="entry name" value="POTE ANKYRIN DOMAIN FAMILY, MEMBER G LIKE"/>
    <property type="match status" value="1"/>
</dbReference>
<evidence type="ECO:0000256" key="1">
    <source>
        <dbReference type="PROSITE-ProRule" id="PRU00023"/>
    </source>
</evidence>
<feature type="repeat" description="ANK" evidence="1">
    <location>
        <begin position="141"/>
        <end position="173"/>
    </location>
</feature>
<comment type="caution">
    <text evidence="3">The sequence shown here is derived from an EMBL/GenBank/DDBJ whole genome shotgun (WGS) entry which is preliminary data.</text>
</comment>
<sequence length="491" mass="54698">MCRCEYRCPPSKSGRCKPAPVGTENQARFIGFSELCSHKKSREETPLGFCDINAPRSNPCFGRENPAYLNMAYFPDNDLHMAACAGDLSFVRLYIALGKYEVNYKDRDNRNAMHFACFYGHLELVIYLWRRGCEINVCDKHNITPLMKAVQSWEDDIVCFLLEHHANLHIKDSRGNTALHYAVYSGNSATAARLLQYGADIEERTKGKPHTTLACSQGVQTEDGTILSKDGSKRACRRLTAKENSLMYAVRCDSPVMVNLILQQGVDINFKDLFGWTALRYAIEGDRDVRTILLEYEHNLIKSLRERNQAFQSSENSSIRVSLSSPGCPGTHYVDKADLKLSEIHLLLPPEPINEAEAEVTSPTANESLPSAEESASSWLPAEASLLLAAFGSRCRTPSSFTSTIVSLDTAMLLAMMTMDGTSETKVIEMQDPLTTDEANMEKMETHRPESELEVISLEEEISSNETINNPQQSPGQQSAQTDAATENRSP</sequence>
<evidence type="ECO:0000313" key="4">
    <source>
        <dbReference type="Proteomes" id="UP001623349"/>
    </source>
</evidence>
<feature type="repeat" description="ANK" evidence="1">
    <location>
        <begin position="174"/>
        <end position="206"/>
    </location>
</feature>
<feature type="compositionally biased region" description="Polar residues" evidence="2">
    <location>
        <begin position="471"/>
        <end position="491"/>
    </location>
</feature>